<gene>
    <name evidence="5" type="ORF">LZZ85_14570</name>
</gene>
<reference evidence="5" key="1">
    <citation type="submission" date="2022-01" db="EMBL/GenBank/DDBJ databases">
        <authorList>
            <person name="Jo J.-H."/>
            <person name="Im W.-T."/>
        </authorList>
    </citation>
    <scope>NUCLEOTIDE SEQUENCE</scope>
    <source>
        <strain evidence="5">NA20</strain>
    </source>
</reference>
<evidence type="ECO:0000259" key="4">
    <source>
        <dbReference type="Pfam" id="PF00135"/>
    </source>
</evidence>
<dbReference type="EC" id="3.1.1.-" evidence="3"/>
<name>A0ABS9KT85_9BACT</name>
<dbReference type="InterPro" id="IPR019826">
    <property type="entry name" value="Carboxylesterase_B_AS"/>
</dbReference>
<keyword evidence="2 3" id="KW-0378">Hydrolase</keyword>
<dbReference type="SUPFAM" id="SSF53474">
    <property type="entry name" value="alpha/beta-Hydrolases"/>
    <property type="match status" value="1"/>
</dbReference>
<proteinExistence type="inferred from homology"/>
<dbReference type="Proteomes" id="UP001165367">
    <property type="component" value="Unassembled WGS sequence"/>
</dbReference>
<protein>
    <recommendedName>
        <fullName evidence="3">Carboxylic ester hydrolase</fullName>
        <ecNumber evidence="3">3.1.1.-</ecNumber>
    </recommendedName>
</protein>
<organism evidence="5 6">
    <name type="scientific">Terrimonas ginsenosidimutans</name>
    <dbReference type="NCBI Taxonomy" id="2908004"/>
    <lineage>
        <taxon>Bacteria</taxon>
        <taxon>Pseudomonadati</taxon>
        <taxon>Bacteroidota</taxon>
        <taxon>Chitinophagia</taxon>
        <taxon>Chitinophagales</taxon>
        <taxon>Chitinophagaceae</taxon>
        <taxon>Terrimonas</taxon>
    </lineage>
</organism>
<dbReference type="Gene3D" id="3.40.50.1820">
    <property type="entry name" value="alpha/beta hydrolase"/>
    <property type="match status" value="1"/>
</dbReference>
<dbReference type="Pfam" id="PF00135">
    <property type="entry name" value="COesterase"/>
    <property type="match status" value="1"/>
</dbReference>
<dbReference type="PANTHER" id="PTHR11559">
    <property type="entry name" value="CARBOXYLESTERASE"/>
    <property type="match status" value="1"/>
</dbReference>
<dbReference type="InterPro" id="IPR050309">
    <property type="entry name" value="Type-B_Carboxylest/Lipase"/>
</dbReference>
<dbReference type="EMBL" id="JAKLTR010000009">
    <property type="protein sequence ID" value="MCG2615521.1"/>
    <property type="molecule type" value="Genomic_DNA"/>
</dbReference>
<comment type="similarity">
    <text evidence="1 3">Belongs to the type-B carboxylesterase/lipase family.</text>
</comment>
<accession>A0ABS9KT85</accession>
<feature type="domain" description="Carboxylesterase type B" evidence="4">
    <location>
        <begin position="29"/>
        <end position="530"/>
    </location>
</feature>
<dbReference type="PROSITE" id="PS00122">
    <property type="entry name" value="CARBOXYLESTERASE_B_1"/>
    <property type="match status" value="1"/>
</dbReference>
<dbReference type="InterPro" id="IPR019819">
    <property type="entry name" value="Carboxylesterase_B_CS"/>
</dbReference>
<dbReference type="InterPro" id="IPR029058">
    <property type="entry name" value="AB_hydrolase_fold"/>
</dbReference>
<evidence type="ECO:0000256" key="1">
    <source>
        <dbReference type="ARBA" id="ARBA00005964"/>
    </source>
</evidence>
<sequence length="539" mass="58157">MKKLIAPLLLLMVIGSFSFKKSGLVSGMDDPIVRTANGSLQGVVEKSGVISFKGIPFGAPPVGELRWREPQPVKNWEGLRKADHFGPRAMQTAVFGDMGFRSDGMSEDCLYLNVWTPSAKSKKLLPVLVYFYGGGFVAGDGSESRYDGESMAKHGIVALTVNYRLGVFGFMAHPELTKESPYKASGNYGLLDQAAALKWVKENIAMFGGDPSRVTIAGESAGSISVSALMASPLSKKLISAAIGESGSILGTLSAAPLAKAEAAGVEFGKAAGASTLAELRAIPADRLLAAAAKFNPFRFPIAIDGHFFPEDPFAIYAANQQAQVPLLAGWNNEESNFRGLLGAAKPTKENFEAAVKKIYGEKADEVLKVYHVSNDAEAEQVATDLAGDRFISFSTWKWIDQQVKSNKPVYRYLYSHPRPPMREAGSAPGLAGGVVKSSGPVPPPDKGAVHSAEIEYAMGNLDGNKVFAWTADDYAVSKTMQAYFVNFIKSHSPNGKGLPDWPAVTTEKVVFMNINVTTKPEQERNRERYLFLEREVGK</sequence>
<evidence type="ECO:0000313" key="5">
    <source>
        <dbReference type="EMBL" id="MCG2615521.1"/>
    </source>
</evidence>
<evidence type="ECO:0000256" key="2">
    <source>
        <dbReference type="ARBA" id="ARBA00022801"/>
    </source>
</evidence>
<evidence type="ECO:0000256" key="3">
    <source>
        <dbReference type="RuleBase" id="RU361235"/>
    </source>
</evidence>
<dbReference type="PROSITE" id="PS00941">
    <property type="entry name" value="CARBOXYLESTERASE_B_2"/>
    <property type="match status" value="1"/>
</dbReference>
<dbReference type="InterPro" id="IPR002018">
    <property type="entry name" value="CarbesteraseB"/>
</dbReference>
<dbReference type="RefSeq" id="WP_237873378.1">
    <property type="nucleotide sequence ID" value="NZ_JAKLTR010000009.1"/>
</dbReference>
<evidence type="ECO:0000313" key="6">
    <source>
        <dbReference type="Proteomes" id="UP001165367"/>
    </source>
</evidence>
<keyword evidence="6" id="KW-1185">Reference proteome</keyword>
<comment type="caution">
    <text evidence="5">The sequence shown here is derived from an EMBL/GenBank/DDBJ whole genome shotgun (WGS) entry which is preliminary data.</text>
</comment>